<accession>D4MKL7</accession>
<dbReference type="BioCyc" id="ESIR717961:G136L-1075-MONOMER"/>
<dbReference type="KEGG" id="esr:ES1_13080"/>
<dbReference type="InterPro" id="IPR045765">
    <property type="entry name" value="DUF6133"/>
</dbReference>
<evidence type="ECO:0000313" key="3">
    <source>
        <dbReference type="Proteomes" id="UP000007050"/>
    </source>
</evidence>
<keyword evidence="1" id="KW-1133">Transmembrane helix</keyword>
<feature type="transmembrane region" description="Helical" evidence="1">
    <location>
        <begin position="69"/>
        <end position="89"/>
    </location>
</feature>
<protein>
    <submittedName>
        <fullName evidence="2">Uncharacterized protein</fullName>
    </submittedName>
</protein>
<name>D4MKL7_9FIRM</name>
<reference evidence="2 3" key="1">
    <citation type="submission" date="2010-03" db="EMBL/GenBank/DDBJ databases">
        <title>The genome sequence of Eubacterium siraeum V10Sc8a.</title>
        <authorList>
            <consortium name="metaHIT consortium -- http://www.metahit.eu/"/>
            <person name="Pajon A."/>
            <person name="Turner K."/>
            <person name="Parkhill J."/>
            <person name="Duncan S."/>
            <person name="Flint H."/>
        </authorList>
    </citation>
    <scope>NUCLEOTIDE SEQUENCE [LARGE SCALE GENOMIC DNA]</scope>
    <source>
        <strain evidence="2 3">V10Sc8a</strain>
    </source>
</reference>
<gene>
    <name evidence="2" type="ORF">ES1_13080</name>
</gene>
<dbReference type="EMBL" id="FP929059">
    <property type="protein sequence ID" value="CBL34300.1"/>
    <property type="molecule type" value="Genomic_DNA"/>
</dbReference>
<sequence>MRNFLKKAKNTIIGAATFVKTKVNSVKAAARRKVQRILAAIRTAVYRFAIRSNTMLAANRAENFVDSGIKILIAVVIGALLLGGLYALFGDTIMPTVTQKVTEMFNFKG</sequence>
<dbReference type="Pfam" id="PF19629">
    <property type="entry name" value="DUF6133"/>
    <property type="match status" value="1"/>
</dbReference>
<keyword evidence="1" id="KW-0812">Transmembrane</keyword>
<dbReference type="AlphaFoldDB" id="D4MKL7"/>
<reference evidence="2 3" key="2">
    <citation type="submission" date="2010-03" db="EMBL/GenBank/DDBJ databases">
        <authorList>
            <person name="Pajon A."/>
        </authorList>
    </citation>
    <scope>NUCLEOTIDE SEQUENCE [LARGE SCALE GENOMIC DNA]</scope>
    <source>
        <strain evidence="2 3">V10Sc8a</strain>
    </source>
</reference>
<organism evidence="2 3">
    <name type="scientific">[Eubacterium] siraeum V10Sc8a</name>
    <dbReference type="NCBI Taxonomy" id="717961"/>
    <lineage>
        <taxon>Bacteria</taxon>
        <taxon>Bacillati</taxon>
        <taxon>Bacillota</taxon>
        <taxon>Clostridia</taxon>
        <taxon>Eubacteriales</taxon>
        <taxon>Oscillospiraceae</taxon>
        <taxon>Oscillospiraceae incertae sedis</taxon>
    </lineage>
</organism>
<proteinExistence type="predicted"/>
<dbReference type="PATRIC" id="fig|717961.3.peg.1393"/>
<dbReference type="HOGENOM" id="CLU_179196_0_0_9"/>
<evidence type="ECO:0000256" key="1">
    <source>
        <dbReference type="SAM" id="Phobius"/>
    </source>
</evidence>
<dbReference type="Proteomes" id="UP000007050">
    <property type="component" value="Chromosome"/>
</dbReference>
<evidence type="ECO:0000313" key="2">
    <source>
        <dbReference type="EMBL" id="CBL34300.1"/>
    </source>
</evidence>
<keyword evidence="1" id="KW-0472">Membrane</keyword>